<dbReference type="OrthoDB" id="7502927at2"/>
<protein>
    <recommendedName>
        <fullName evidence="3">Flagellar basal body-associated protein FliL</fullName>
    </recommendedName>
</protein>
<comment type="caution">
    <text evidence="1">The sequence shown here is derived from an EMBL/GenBank/DDBJ whole genome shotgun (WGS) entry which is preliminary data.</text>
</comment>
<dbReference type="RefSeq" id="WP_088333016.1">
    <property type="nucleotide sequence ID" value="NZ_NBBJ01000001.1"/>
</dbReference>
<name>A0A245ZTQ2_9SPHN</name>
<proteinExistence type="predicted"/>
<sequence>MKKFLLPLGVLLAGTGVGGGAAYGTRMLVGASATAKETPAAEAKDLAFVPATNVMAPLVTGDGRLAGYVQFEVQLEVAADKVDFVTARLPLLLHAINMRTYKTPMAAGPDGMLPDLSTFRAIVMAAAPEAFGQHVVKATAITQAVPA</sequence>
<reference evidence="1 2" key="1">
    <citation type="submission" date="2017-03" db="EMBL/GenBank/DDBJ databases">
        <title>Genome sequence of Sphingomonas mucosissima DSM 17494.</title>
        <authorList>
            <person name="Poehlein A."/>
            <person name="Wuebbeler J.H."/>
            <person name="Steinbuechel A."/>
            <person name="Daniel R."/>
        </authorList>
    </citation>
    <scope>NUCLEOTIDE SEQUENCE [LARGE SCALE GENOMIC DNA]</scope>
    <source>
        <strain evidence="1 2">DSM 17494</strain>
    </source>
</reference>
<evidence type="ECO:0000313" key="2">
    <source>
        <dbReference type="Proteomes" id="UP000197783"/>
    </source>
</evidence>
<dbReference type="EMBL" id="NBBJ01000001">
    <property type="protein sequence ID" value="OWK33090.1"/>
    <property type="molecule type" value="Genomic_DNA"/>
</dbReference>
<keyword evidence="2" id="KW-1185">Reference proteome</keyword>
<dbReference type="AlphaFoldDB" id="A0A245ZTQ2"/>
<accession>A0A245ZTQ2</accession>
<dbReference type="Proteomes" id="UP000197783">
    <property type="component" value="Unassembled WGS sequence"/>
</dbReference>
<organism evidence="1 2">
    <name type="scientific">Sphingomonas mucosissima</name>
    <dbReference type="NCBI Taxonomy" id="370959"/>
    <lineage>
        <taxon>Bacteria</taxon>
        <taxon>Pseudomonadati</taxon>
        <taxon>Pseudomonadota</taxon>
        <taxon>Alphaproteobacteria</taxon>
        <taxon>Sphingomonadales</taxon>
        <taxon>Sphingomonadaceae</taxon>
        <taxon>Sphingomonas</taxon>
    </lineage>
</organism>
<evidence type="ECO:0000313" key="1">
    <source>
        <dbReference type="EMBL" id="OWK33090.1"/>
    </source>
</evidence>
<evidence type="ECO:0008006" key="3">
    <source>
        <dbReference type="Google" id="ProtNLM"/>
    </source>
</evidence>
<gene>
    <name evidence="1" type="ORF">SPMU_14360</name>
</gene>